<feature type="compositionally biased region" description="Basic and acidic residues" evidence="1">
    <location>
        <begin position="44"/>
        <end position="57"/>
    </location>
</feature>
<accession>A0A1V6S1X5</accession>
<dbReference type="STRING" id="29845.A0A1V6S1X5"/>
<reference evidence="3" key="1">
    <citation type="journal article" date="2017" name="Nat. Microbiol.">
        <title>Global analysis of biosynthetic gene clusters reveals vast potential of secondary metabolite production in Penicillium species.</title>
        <authorList>
            <person name="Nielsen J.C."/>
            <person name="Grijseels S."/>
            <person name="Prigent S."/>
            <person name="Ji B."/>
            <person name="Dainat J."/>
            <person name="Nielsen K.F."/>
            <person name="Frisvad J.C."/>
            <person name="Workman M."/>
            <person name="Nielsen J."/>
        </authorList>
    </citation>
    <scope>NUCLEOTIDE SEQUENCE [LARGE SCALE GENOMIC DNA]</scope>
    <source>
        <strain evidence="3">IBT 29486</strain>
    </source>
</reference>
<dbReference type="Proteomes" id="UP000191518">
    <property type="component" value="Unassembled WGS sequence"/>
</dbReference>
<feature type="region of interest" description="Disordered" evidence="1">
    <location>
        <begin position="593"/>
        <end position="630"/>
    </location>
</feature>
<feature type="compositionally biased region" description="Acidic residues" evidence="1">
    <location>
        <begin position="608"/>
        <end position="619"/>
    </location>
</feature>
<sequence>MRRFCRRLNCFSCDCSDDEEESVESSISLQTLGPESVDQPSPKVADKPSPKAADKPSPKVASPKKKKDAGASESSSSEEAPLPEIITRKVAKAKATKGKPKDVLKAVKPGKVQKQSSPKKTTKAQKKKKPAGASESSSSDEEAPLPPLKHTGISPAMSDVGLDSPSRTVDLGDDILNAPLDELLTFRQTSEGPKPDESSSDDDSPWSGPKQTHPLERLIAGRKRGTSTEWGASSSDLGASSEDSHDPHPAIWDTDYMRNMTMEEIRALGKSWPNPPWGSLPFGPEGIRRSLLRGTRAKWGGKIPVGPRLPSPRLFPSPEGSLQQESAEAWDDIPTEETVAEYRVKGALLVGWLEDPNAPDCNISPATLTMQDLLGPPYNFQSMENLWTNLGYLMDGGEPETVGSLPVGDRYRETTIESWVTDPEVLAGFGATDVRNRYRHLSGRGLLVGHAVFRFDSVQWNIVGRAVYELDWPISTLRYIMFTQVVNEETAPYIRSILYPRLGHAFYSSREPPCIKVERGTREYEELLGTKLGKAATILLISSLPRGTRRIARAVIWTTTWSIMLRFEVEPIPGNAYDEAEGAATRALNELEEAEAEELDPNKSREEQQEEDVESEIESETSRPEDPLWF</sequence>
<evidence type="ECO:0000313" key="3">
    <source>
        <dbReference type="Proteomes" id="UP000191518"/>
    </source>
</evidence>
<feature type="region of interest" description="Disordered" evidence="1">
    <location>
        <begin position="18"/>
        <end position="251"/>
    </location>
</feature>
<feature type="compositionally biased region" description="Basic and acidic residues" evidence="1">
    <location>
        <begin position="620"/>
        <end position="630"/>
    </location>
</feature>
<dbReference type="OrthoDB" id="4362946at2759"/>
<keyword evidence="3" id="KW-1185">Reference proteome</keyword>
<proteinExistence type="predicted"/>
<dbReference type="EMBL" id="MDYP01000012">
    <property type="protein sequence ID" value="OQE07856.1"/>
    <property type="molecule type" value="Genomic_DNA"/>
</dbReference>
<feature type="compositionally biased region" description="Low complexity" evidence="1">
    <location>
        <begin position="231"/>
        <end position="241"/>
    </location>
</feature>
<gene>
    <name evidence="2" type="ORF">PENVUL_c012G07681</name>
</gene>
<evidence type="ECO:0000313" key="2">
    <source>
        <dbReference type="EMBL" id="OQE07856.1"/>
    </source>
</evidence>
<feature type="compositionally biased region" description="Basic residues" evidence="1">
    <location>
        <begin position="89"/>
        <end position="98"/>
    </location>
</feature>
<evidence type="ECO:0000256" key="1">
    <source>
        <dbReference type="SAM" id="MobiDB-lite"/>
    </source>
</evidence>
<protein>
    <submittedName>
        <fullName evidence="2">Uncharacterized protein</fullName>
    </submittedName>
</protein>
<organism evidence="2 3">
    <name type="scientific">Penicillium vulpinum</name>
    <dbReference type="NCBI Taxonomy" id="29845"/>
    <lineage>
        <taxon>Eukaryota</taxon>
        <taxon>Fungi</taxon>
        <taxon>Dikarya</taxon>
        <taxon>Ascomycota</taxon>
        <taxon>Pezizomycotina</taxon>
        <taxon>Eurotiomycetes</taxon>
        <taxon>Eurotiomycetidae</taxon>
        <taxon>Eurotiales</taxon>
        <taxon>Aspergillaceae</taxon>
        <taxon>Penicillium</taxon>
    </lineage>
</organism>
<dbReference type="AlphaFoldDB" id="A0A1V6S1X5"/>
<feature type="compositionally biased region" description="Basic residues" evidence="1">
    <location>
        <begin position="120"/>
        <end position="130"/>
    </location>
</feature>
<comment type="caution">
    <text evidence="2">The sequence shown here is derived from an EMBL/GenBank/DDBJ whole genome shotgun (WGS) entry which is preliminary data.</text>
</comment>
<name>A0A1V6S1X5_9EURO</name>